<dbReference type="Gene3D" id="3.40.50.12780">
    <property type="entry name" value="N-terminal domain of ligase-like"/>
    <property type="match status" value="1"/>
</dbReference>
<feature type="compositionally biased region" description="Low complexity" evidence="5">
    <location>
        <begin position="59"/>
        <end position="70"/>
    </location>
</feature>
<dbReference type="Pfam" id="PF00975">
    <property type="entry name" value="Thioesterase"/>
    <property type="match status" value="1"/>
</dbReference>
<dbReference type="Pfam" id="PF00501">
    <property type="entry name" value="AMP-binding"/>
    <property type="match status" value="1"/>
</dbReference>
<dbReference type="InterPro" id="IPR001031">
    <property type="entry name" value="Thioesterase"/>
</dbReference>
<dbReference type="Proteomes" id="UP001519305">
    <property type="component" value="Unassembled WGS sequence"/>
</dbReference>
<dbReference type="Gene3D" id="3.40.50.1820">
    <property type="entry name" value="alpha/beta hydrolase"/>
    <property type="match status" value="1"/>
</dbReference>
<feature type="compositionally biased region" description="Basic and acidic residues" evidence="5">
    <location>
        <begin position="799"/>
        <end position="821"/>
    </location>
</feature>
<dbReference type="SUPFAM" id="SSF56801">
    <property type="entry name" value="Acetyl-CoA synthetase-like"/>
    <property type="match status" value="1"/>
</dbReference>
<dbReference type="RefSeq" id="WP_209652757.1">
    <property type="nucleotide sequence ID" value="NZ_CP047357.1"/>
</dbReference>
<accession>A0ABS4U891</accession>
<dbReference type="PANTHER" id="PTHR11487:SF0">
    <property type="entry name" value="S-ACYL FATTY ACID SYNTHASE THIOESTERASE, MEDIUM CHAIN"/>
    <property type="match status" value="1"/>
</dbReference>
<dbReference type="SUPFAM" id="SSF53474">
    <property type="entry name" value="alpha/beta-Hydrolases"/>
    <property type="match status" value="1"/>
</dbReference>
<organism evidence="8 9">
    <name type="scientific">Corynebacterium freneyi</name>
    <dbReference type="NCBI Taxonomy" id="134034"/>
    <lineage>
        <taxon>Bacteria</taxon>
        <taxon>Bacillati</taxon>
        <taxon>Actinomycetota</taxon>
        <taxon>Actinomycetes</taxon>
        <taxon>Mycobacteriales</taxon>
        <taxon>Corynebacteriaceae</taxon>
        <taxon>Corynebacterium</taxon>
    </lineage>
</organism>
<evidence type="ECO:0000259" key="7">
    <source>
        <dbReference type="Pfam" id="PF00975"/>
    </source>
</evidence>
<feature type="region of interest" description="Disordered" evidence="5">
    <location>
        <begin position="798"/>
        <end position="821"/>
    </location>
</feature>
<dbReference type="InterPro" id="IPR029058">
    <property type="entry name" value="AB_hydrolase_fold"/>
</dbReference>
<comment type="cofactor">
    <cofactor evidence="1">
        <name>pantetheine 4'-phosphate</name>
        <dbReference type="ChEBI" id="CHEBI:47942"/>
    </cofactor>
</comment>
<sequence>MAADLGGVGVIVNDLAAAYAAYAGAGRITADEDLAPDWLTFGAIAEREREYERDRAKNAKNAKNARNATKTDGDALDTTVADALPLPPALPAPGNDGGADGVGRSVTRHSGALGIPQWERLGRIAEAAGASRPGLLLAIYRHALGLWDPAERLSIVMPGMDKRATPDDVLDRTRAWITRCATSPGITLGEAARGATEEIRRRIRAGLDLDDELRQARSRGDDHPGILPVVLTCGSEEVLLSPEVGDVFGHLAHTGSVTPQVLCDLQVLRLTADEVRVALDVRDGAYAGTVGEELFSAFFGALRSLAEAAPDTDAAALAALPLDDVIRVAGDTAARRRALNGTAAAPDALLHAPFLERVEQAPDATAVIDPGNGDPLTYAELHRAALALADELADTVQPGDFVGIRLPKGRDQITAVLAVLYLGAAYLPISAHAPLAAASPYARRAAHGPARRRRPGMGLLRSGAGSRDVGCRRRRRLAGGRAVCGGHAHRRRCPGTRHAGTQPSLLVRAALVARRFRSTAGAGTDRLAGFRAHRSAGGEVVNGTMVPLPGSGAAADLPSVLVFPHAGGSPRQYAKWARVFSGAGAPVAGLGVTYPGRDRRIGAAHPRTIQCLAGEVADAIEDMGTMPAVLAGHSLGATVAVETLREIHRRHPGERLPVLVASGQAAPEHAGGGCLHESDDAVLLDELSRLDDATAQVMEDPEMSALLLPVIKEDYRLIETYVASPPPVVVMKTTIITVRGVSDDDLPKAAMRGWQAWASRVIGPVAVPGDHFHHLKHKDLAVLCRMIALASSRTVRHRSVGEKNVDDKTRNDERQMKEVLP</sequence>
<dbReference type="PANTHER" id="PTHR11487">
    <property type="entry name" value="THIOESTERASE"/>
    <property type="match status" value="1"/>
</dbReference>
<feature type="compositionally biased region" description="Low complexity" evidence="5">
    <location>
        <begin position="456"/>
        <end position="466"/>
    </location>
</feature>
<evidence type="ECO:0000256" key="2">
    <source>
        <dbReference type="ARBA" id="ARBA00007169"/>
    </source>
</evidence>
<gene>
    <name evidence="8" type="ORF">JOF33_001095</name>
</gene>
<dbReference type="Gene3D" id="3.30.559.30">
    <property type="entry name" value="Nonribosomal peptide synthetase, condensation domain"/>
    <property type="match status" value="1"/>
</dbReference>
<evidence type="ECO:0000256" key="3">
    <source>
        <dbReference type="ARBA" id="ARBA00015007"/>
    </source>
</evidence>
<reference evidence="8 9" key="1">
    <citation type="submission" date="2021-03" db="EMBL/GenBank/DDBJ databases">
        <title>Sequencing the genomes of 1000 actinobacteria strains.</title>
        <authorList>
            <person name="Klenk H.-P."/>
        </authorList>
    </citation>
    <scope>NUCLEOTIDE SEQUENCE [LARGE SCALE GENOMIC DNA]</scope>
    <source>
        <strain evidence="8 9">DSM 44506</strain>
    </source>
</reference>
<comment type="caution">
    <text evidence="8">The sequence shown here is derived from an EMBL/GenBank/DDBJ whole genome shotgun (WGS) entry which is preliminary data.</text>
</comment>
<dbReference type="EMBL" id="JAGINY010000001">
    <property type="protein sequence ID" value="MBP2332396.1"/>
    <property type="molecule type" value="Genomic_DNA"/>
</dbReference>
<evidence type="ECO:0000256" key="1">
    <source>
        <dbReference type="ARBA" id="ARBA00001957"/>
    </source>
</evidence>
<proteinExistence type="inferred from homology"/>
<evidence type="ECO:0000256" key="5">
    <source>
        <dbReference type="SAM" id="MobiDB-lite"/>
    </source>
</evidence>
<keyword evidence="9" id="KW-1185">Reference proteome</keyword>
<evidence type="ECO:0000259" key="6">
    <source>
        <dbReference type="Pfam" id="PF00501"/>
    </source>
</evidence>
<comment type="catalytic activity">
    <reaction evidence="4">
        <text>a fatty acyl-CoA + H2O = a fatty acid + CoA + H(+)</text>
        <dbReference type="Rhea" id="RHEA:16781"/>
        <dbReference type="ChEBI" id="CHEBI:15377"/>
        <dbReference type="ChEBI" id="CHEBI:15378"/>
        <dbReference type="ChEBI" id="CHEBI:28868"/>
        <dbReference type="ChEBI" id="CHEBI:57287"/>
        <dbReference type="ChEBI" id="CHEBI:77636"/>
    </reaction>
</comment>
<name>A0ABS4U891_9CORY</name>
<protein>
    <recommendedName>
        <fullName evidence="3">Thioesterase TesA</fullName>
    </recommendedName>
</protein>
<evidence type="ECO:0000256" key="4">
    <source>
        <dbReference type="ARBA" id="ARBA00024293"/>
    </source>
</evidence>
<feature type="domain" description="Thioesterase" evidence="7">
    <location>
        <begin position="560"/>
        <end position="787"/>
    </location>
</feature>
<dbReference type="SUPFAM" id="SSF52777">
    <property type="entry name" value="CoA-dependent acyltransferases"/>
    <property type="match status" value="1"/>
</dbReference>
<comment type="similarity">
    <text evidence="2">Belongs to the thioesterase family.</text>
</comment>
<feature type="region of interest" description="Disordered" evidence="5">
    <location>
        <begin position="446"/>
        <end position="466"/>
    </location>
</feature>
<feature type="compositionally biased region" description="Basic residues" evidence="5">
    <location>
        <begin position="446"/>
        <end position="455"/>
    </location>
</feature>
<dbReference type="InterPro" id="IPR012223">
    <property type="entry name" value="TEII"/>
</dbReference>
<feature type="domain" description="AMP-dependent synthetase/ligase" evidence="6">
    <location>
        <begin position="356"/>
        <end position="437"/>
    </location>
</feature>
<evidence type="ECO:0000313" key="9">
    <source>
        <dbReference type="Proteomes" id="UP001519305"/>
    </source>
</evidence>
<evidence type="ECO:0000313" key="8">
    <source>
        <dbReference type="EMBL" id="MBP2332396.1"/>
    </source>
</evidence>
<feature type="region of interest" description="Disordered" evidence="5">
    <location>
        <begin position="54"/>
        <end position="104"/>
    </location>
</feature>
<dbReference type="InterPro" id="IPR042099">
    <property type="entry name" value="ANL_N_sf"/>
</dbReference>
<dbReference type="InterPro" id="IPR000873">
    <property type="entry name" value="AMP-dep_synth/lig_dom"/>
</dbReference>